<dbReference type="InterPro" id="IPR018978">
    <property type="entry name" value="SDO1/SBDS_central"/>
</dbReference>
<dbReference type="GO" id="GO:0005634">
    <property type="term" value="C:nucleus"/>
    <property type="evidence" value="ECO:0007669"/>
    <property type="project" value="UniProtKB-SubCell"/>
</dbReference>
<sequence>MPINQPSNQIKLTNVSLVRMRKGKKRFEIACYQNKVQDWRKGVEKDLDEVLQIPQVFINVSKGQIASNEELQAAFGTTSHDEVIQLILKKGELQVGGKERQAQSEQSRLEILQIIADKCINPNTKRPYPTSILDKALNELKFNVNTSKSPKTQALEAIKLLISRQLIPIARASMKVRLTGPSKDAKRYNEKVKSFISQVEDEDWDQDWELIGFIEPGSFRGLDELLRTESKGKANIELLETRVIEQGDKTI</sequence>
<dbReference type="InterPro" id="IPR037188">
    <property type="entry name" value="Sdo1/SBDS_central_sf"/>
</dbReference>
<reference evidence="12" key="1">
    <citation type="journal article" date="2019" name="G3 (Bethesda)">
        <title>Genome Assemblies of Two Rare Opportunistic Yeast Pathogens: Diutina rugosa (syn. Candida rugosa) and Trichomonascus ciferrii (syn. Candida ciferrii).</title>
        <authorList>
            <person name="Mixao V."/>
            <person name="Saus E."/>
            <person name="Hansen A.P."/>
            <person name="Lass-Florl C."/>
            <person name="Gabaldon T."/>
        </authorList>
    </citation>
    <scope>NUCLEOTIDE SEQUENCE</scope>
    <source>
        <strain evidence="12">CBS 4856</strain>
    </source>
</reference>
<dbReference type="SUPFAM" id="SSF89895">
    <property type="entry name" value="FYSH domain"/>
    <property type="match status" value="1"/>
</dbReference>
<keyword evidence="4" id="KW-0963">Cytoplasm</keyword>
<dbReference type="Pfam" id="PF01172">
    <property type="entry name" value="SBDS_N"/>
    <property type="match status" value="1"/>
</dbReference>
<evidence type="ECO:0000256" key="6">
    <source>
        <dbReference type="ARBA" id="ARBA00023242"/>
    </source>
</evidence>
<evidence type="ECO:0000313" key="13">
    <source>
        <dbReference type="Proteomes" id="UP000761534"/>
    </source>
</evidence>
<evidence type="ECO:0000256" key="3">
    <source>
        <dbReference type="ARBA" id="ARBA00007433"/>
    </source>
</evidence>
<dbReference type="GO" id="GO:0005737">
    <property type="term" value="C:cytoplasm"/>
    <property type="evidence" value="ECO:0007669"/>
    <property type="project" value="UniProtKB-SubCell"/>
</dbReference>
<comment type="subunit">
    <text evidence="7">Associates with the 60S ribosomal subunit.</text>
</comment>
<evidence type="ECO:0000256" key="4">
    <source>
        <dbReference type="ARBA" id="ARBA00022490"/>
    </source>
</evidence>
<evidence type="ECO:0000313" key="12">
    <source>
        <dbReference type="EMBL" id="KAA8911703.1"/>
    </source>
</evidence>
<organism evidence="12 13">
    <name type="scientific">Trichomonascus ciferrii</name>
    <dbReference type="NCBI Taxonomy" id="44093"/>
    <lineage>
        <taxon>Eukaryota</taxon>
        <taxon>Fungi</taxon>
        <taxon>Dikarya</taxon>
        <taxon>Ascomycota</taxon>
        <taxon>Saccharomycotina</taxon>
        <taxon>Dipodascomycetes</taxon>
        <taxon>Dipodascales</taxon>
        <taxon>Trichomonascaceae</taxon>
        <taxon>Trichomonascus</taxon>
        <taxon>Trichomonascus ciferrii complex</taxon>
    </lineage>
</organism>
<dbReference type="FunFam" id="3.30.1250.10:FF:000001">
    <property type="entry name" value="SBDS, ribosome maturation factor"/>
    <property type="match status" value="1"/>
</dbReference>
<gene>
    <name evidence="12" type="ORF">TRICI_003735</name>
</gene>
<keyword evidence="13" id="KW-1185">Reference proteome</keyword>
<keyword evidence="6" id="KW-0539">Nucleus</keyword>
<feature type="domain" description="Ribosome maturation protein SDO1/SBDS central" evidence="10">
    <location>
        <begin position="110"/>
        <end position="172"/>
    </location>
</feature>
<evidence type="ECO:0000259" key="11">
    <source>
        <dbReference type="Pfam" id="PF20268"/>
    </source>
</evidence>
<dbReference type="Pfam" id="PF20268">
    <property type="entry name" value="SBDS_C"/>
    <property type="match status" value="1"/>
</dbReference>
<dbReference type="PROSITE" id="PS01267">
    <property type="entry name" value="UPF0023"/>
    <property type="match status" value="1"/>
</dbReference>
<comment type="caution">
    <text evidence="12">The sequence shown here is derived from an EMBL/GenBank/DDBJ whole genome shotgun (WGS) entry which is preliminary data.</text>
</comment>
<dbReference type="SUPFAM" id="SSF109728">
    <property type="entry name" value="Hypothetical protein AF0491, middle domain"/>
    <property type="match status" value="1"/>
</dbReference>
<dbReference type="VEuPathDB" id="FungiDB:TRICI_003735"/>
<dbReference type="InterPro" id="IPR019783">
    <property type="entry name" value="SDO1/SBDS_N"/>
</dbReference>
<feature type="domain" description="Ribosome maturation protein SDO1/SBDS C-terminal" evidence="11">
    <location>
        <begin position="174"/>
        <end position="240"/>
    </location>
</feature>
<comment type="subcellular location">
    <subcellularLocation>
        <location evidence="2">Cytoplasm</location>
    </subcellularLocation>
    <subcellularLocation>
        <location evidence="1">Nucleus</location>
    </subcellularLocation>
</comment>
<evidence type="ECO:0000256" key="2">
    <source>
        <dbReference type="ARBA" id="ARBA00004496"/>
    </source>
</evidence>
<dbReference type="EMBL" id="SWFS01000275">
    <property type="protein sequence ID" value="KAA8911703.1"/>
    <property type="molecule type" value="Genomic_DNA"/>
</dbReference>
<protein>
    <recommendedName>
        <fullName evidence="8">Ribosome maturation protein SDO1</fullName>
    </recommendedName>
</protein>
<dbReference type="Proteomes" id="UP000761534">
    <property type="component" value="Unassembled WGS sequence"/>
</dbReference>
<name>A0A642V978_9ASCO</name>
<dbReference type="AlphaFoldDB" id="A0A642V978"/>
<evidence type="ECO:0000256" key="7">
    <source>
        <dbReference type="ARBA" id="ARBA00049708"/>
    </source>
</evidence>
<accession>A0A642V978</accession>
<dbReference type="GO" id="GO:0042256">
    <property type="term" value="P:cytosolic ribosome assembly"/>
    <property type="evidence" value="ECO:0007669"/>
    <property type="project" value="InterPro"/>
</dbReference>
<dbReference type="Gene3D" id="3.30.70.240">
    <property type="match status" value="1"/>
</dbReference>
<dbReference type="PANTHER" id="PTHR10927">
    <property type="entry name" value="RIBOSOME MATURATION PROTEIN SBDS"/>
    <property type="match status" value="1"/>
</dbReference>
<evidence type="ECO:0000256" key="1">
    <source>
        <dbReference type="ARBA" id="ARBA00004123"/>
    </source>
</evidence>
<dbReference type="InterPro" id="IPR046928">
    <property type="entry name" value="SDO1/SBDS_C"/>
</dbReference>
<feature type="domain" description="Ribosome maturation protein SDO1/SBDS N-terminal" evidence="9">
    <location>
        <begin position="14"/>
        <end position="100"/>
    </location>
</feature>
<dbReference type="Gene3D" id="3.30.1250.10">
    <property type="entry name" value="Ribosome maturation protein SBDS, N-terminal domain"/>
    <property type="match status" value="1"/>
</dbReference>
<dbReference type="OrthoDB" id="10253092at2759"/>
<proteinExistence type="inferred from homology"/>
<dbReference type="InterPro" id="IPR002140">
    <property type="entry name" value="Sdo1/SBDS"/>
</dbReference>
<dbReference type="NCBIfam" id="TIGR00291">
    <property type="entry name" value="RNA_SBDS"/>
    <property type="match status" value="1"/>
</dbReference>
<evidence type="ECO:0000256" key="8">
    <source>
        <dbReference type="ARBA" id="ARBA00071414"/>
    </source>
</evidence>
<keyword evidence="5" id="KW-0690">Ribosome biogenesis</keyword>
<comment type="similarity">
    <text evidence="3">Belongs to the SDO1/SBDS family.</text>
</comment>
<dbReference type="PANTHER" id="PTHR10927:SF1">
    <property type="entry name" value="RIBOSOME MATURATION PROTEIN SBDS"/>
    <property type="match status" value="1"/>
</dbReference>
<evidence type="ECO:0000259" key="10">
    <source>
        <dbReference type="Pfam" id="PF09377"/>
    </source>
</evidence>
<dbReference type="InterPro" id="IPR039100">
    <property type="entry name" value="Sdo1/SBDS-like"/>
</dbReference>
<evidence type="ECO:0000256" key="5">
    <source>
        <dbReference type="ARBA" id="ARBA00022517"/>
    </source>
</evidence>
<dbReference type="Pfam" id="PF09377">
    <property type="entry name" value="SBDS_domain_II"/>
    <property type="match status" value="1"/>
</dbReference>
<evidence type="ECO:0000259" key="9">
    <source>
        <dbReference type="Pfam" id="PF01172"/>
    </source>
</evidence>
<dbReference type="InterPro" id="IPR018023">
    <property type="entry name" value="Ribosome_mat_SBDS_CS"/>
</dbReference>
<dbReference type="InterPro" id="IPR036786">
    <property type="entry name" value="Ribosome_mat_SBDS_N_sf"/>
</dbReference>
<dbReference type="Gene3D" id="1.10.10.900">
    <property type="entry name" value="SBDS protein C-terminal domain, subdomain 1"/>
    <property type="match status" value="1"/>
</dbReference>